<organism evidence="6 7">
    <name type="scientific">Acanthoscelides obtectus</name>
    <name type="common">Bean weevil</name>
    <name type="synonym">Bruchus obtectus</name>
    <dbReference type="NCBI Taxonomy" id="200917"/>
    <lineage>
        <taxon>Eukaryota</taxon>
        <taxon>Metazoa</taxon>
        <taxon>Ecdysozoa</taxon>
        <taxon>Arthropoda</taxon>
        <taxon>Hexapoda</taxon>
        <taxon>Insecta</taxon>
        <taxon>Pterygota</taxon>
        <taxon>Neoptera</taxon>
        <taxon>Endopterygota</taxon>
        <taxon>Coleoptera</taxon>
        <taxon>Polyphaga</taxon>
        <taxon>Cucujiformia</taxon>
        <taxon>Chrysomeloidea</taxon>
        <taxon>Chrysomelidae</taxon>
        <taxon>Bruchinae</taxon>
        <taxon>Bruchini</taxon>
        <taxon>Acanthoscelides</taxon>
    </lineage>
</organism>
<keyword evidence="3" id="KW-0732">Signal</keyword>
<dbReference type="Proteomes" id="UP001152888">
    <property type="component" value="Unassembled WGS sequence"/>
</dbReference>
<dbReference type="PROSITE" id="PS00134">
    <property type="entry name" value="TRYPSIN_HIS"/>
    <property type="match status" value="1"/>
</dbReference>
<dbReference type="CDD" id="cd00041">
    <property type="entry name" value="CUB"/>
    <property type="match status" value="1"/>
</dbReference>
<evidence type="ECO:0000313" key="6">
    <source>
        <dbReference type="EMBL" id="CAH2013192.1"/>
    </source>
</evidence>
<evidence type="ECO:0008006" key="8">
    <source>
        <dbReference type="Google" id="ProtNLM"/>
    </source>
</evidence>
<dbReference type="InterPro" id="IPR043504">
    <property type="entry name" value="Peptidase_S1_PA_chymotrypsin"/>
</dbReference>
<evidence type="ECO:0000313" key="7">
    <source>
        <dbReference type="Proteomes" id="UP001152888"/>
    </source>
</evidence>
<dbReference type="InterPro" id="IPR001254">
    <property type="entry name" value="Trypsin_dom"/>
</dbReference>
<dbReference type="GO" id="GO:0004252">
    <property type="term" value="F:serine-type endopeptidase activity"/>
    <property type="evidence" value="ECO:0007669"/>
    <property type="project" value="InterPro"/>
</dbReference>
<dbReference type="PROSITE" id="PS50240">
    <property type="entry name" value="TRYPSIN_DOM"/>
    <property type="match status" value="1"/>
</dbReference>
<evidence type="ECO:0000259" key="4">
    <source>
        <dbReference type="PROSITE" id="PS01180"/>
    </source>
</evidence>
<dbReference type="SUPFAM" id="SSF49854">
    <property type="entry name" value="Spermadhesin, CUB domain"/>
    <property type="match status" value="1"/>
</dbReference>
<feature type="signal peptide" evidence="3">
    <location>
        <begin position="1"/>
        <end position="24"/>
    </location>
</feature>
<evidence type="ECO:0000256" key="1">
    <source>
        <dbReference type="ARBA" id="ARBA00023157"/>
    </source>
</evidence>
<dbReference type="Gene3D" id="2.40.10.10">
    <property type="entry name" value="Trypsin-like serine proteases"/>
    <property type="match status" value="1"/>
</dbReference>
<dbReference type="PRINTS" id="PR00722">
    <property type="entry name" value="CHYMOTRYPSIN"/>
</dbReference>
<gene>
    <name evidence="6" type="ORF">ACAOBT_LOCUS33272</name>
</gene>
<dbReference type="GO" id="GO:0006508">
    <property type="term" value="P:proteolysis"/>
    <property type="evidence" value="ECO:0007669"/>
    <property type="project" value="InterPro"/>
</dbReference>
<dbReference type="InterPro" id="IPR018114">
    <property type="entry name" value="TRYPSIN_HIS"/>
</dbReference>
<dbReference type="Gene3D" id="2.60.120.290">
    <property type="entry name" value="Spermadhesin, CUB domain"/>
    <property type="match status" value="1"/>
</dbReference>
<evidence type="ECO:0000256" key="2">
    <source>
        <dbReference type="PROSITE-ProRule" id="PRU00059"/>
    </source>
</evidence>
<dbReference type="FunFam" id="2.40.10.10:FF:000068">
    <property type="entry name" value="transmembrane protease serine 2"/>
    <property type="match status" value="1"/>
</dbReference>
<dbReference type="SMART" id="SM00020">
    <property type="entry name" value="Tryp_SPc"/>
    <property type="match status" value="1"/>
</dbReference>
<dbReference type="InterPro" id="IPR009003">
    <property type="entry name" value="Peptidase_S1_PA"/>
</dbReference>
<evidence type="ECO:0000259" key="5">
    <source>
        <dbReference type="PROSITE" id="PS50240"/>
    </source>
</evidence>
<dbReference type="PROSITE" id="PS01180">
    <property type="entry name" value="CUB"/>
    <property type="match status" value="1"/>
</dbReference>
<accession>A0A9P0MIH8</accession>
<dbReference type="Pfam" id="PF00089">
    <property type="entry name" value="Trypsin"/>
    <property type="match status" value="1"/>
</dbReference>
<dbReference type="AlphaFoldDB" id="A0A9P0MIH8"/>
<comment type="caution">
    <text evidence="6">The sequence shown here is derived from an EMBL/GenBank/DDBJ whole genome shotgun (WGS) entry which is preliminary data.</text>
</comment>
<keyword evidence="7" id="KW-1185">Reference proteome</keyword>
<dbReference type="OrthoDB" id="6380398at2759"/>
<dbReference type="PANTHER" id="PTHR24252:SF7">
    <property type="entry name" value="HYALIN"/>
    <property type="match status" value="1"/>
</dbReference>
<protein>
    <recommendedName>
        <fullName evidence="8">Venom serine protease 34</fullName>
    </recommendedName>
</protein>
<comment type="caution">
    <text evidence="2">Lacks conserved residue(s) required for the propagation of feature annotation.</text>
</comment>
<dbReference type="PANTHER" id="PTHR24252">
    <property type="entry name" value="ACROSIN-RELATED"/>
    <property type="match status" value="1"/>
</dbReference>
<evidence type="ECO:0000256" key="3">
    <source>
        <dbReference type="SAM" id="SignalP"/>
    </source>
</evidence>
<sequence>MGWYLSLAMALAGLLNLFMPMSMAIDPQCDYQDNLLIGQEYFIYNKEYPDRDSSGTNCRWTAKSQPGTRIVVSCEDIDIPSSQNCQYDKLSISLSGSANFADAKNYCGKGTLSLVSNSNTLTVGLFSYNGGGRFVCELAAIADDSGTSTTPAPNVCDCGWKQGLRIVGGEETGVNEFPSMAGIVDVTTADVYCGGTIISNRYVITAAHCLLRKSPGVLGVLVGDHNISSGLDTAASALYRVEAYEIHPRFVQAEQGYDIAIVRTETIIQFSLYVGPACLPFRYSTFDFYGQLVTLLGWGLLEFSGQKADVLQKANVNVVTNGECSSGNPDKTILSEQICTFARGKDACQYDSGGLLVVELRL</sequence>
<dbReference type="InterPro" id="IPR001314">
    <property type="entry name" value="Peptidase_S1A"/>
</dbReference>
<dbReference type="InterPro" id="IPR000859">
    <property type="entry name" value="CUB_dom"/>
</dbReference>
<dbReference type="SUPFAM" id="SSF50494">
    <property type="entry name" value="Trypsin-like serine proteases"/>
    <property type="match status" value="1"/>
</dbReference>
<proteinExistence type="predicted"/>
<feature type="chain" id="PRO_5040188008" description="Venom serine protease 34" evidence="3">
    <location>
        <begin position="25"/>
        <end position="362"/>
    </location>
</feature>
<dbReference type="Pfam" id="PF00431">
    <property type="entry name" value="CUB"/>
    <property type="match status" value="1"/>
</dbReference>
<feature type="domain" description="Peptidase S1" evidence="5">
    <location>
        <begin position="166"/>
        <end position="362"/>
    </location>
</feature>
<name>A0A9P0MIH8_ACAOB</name>
<reference evidence="6" key="1">
    <citation type="submission" date="2022-03" db="EMBL/GenBank/DDBJ databases">
        <authorList>
            <person name="Sayadi A."/>
        </authorList>
    </citation>
    <scope>NUCLEOTIDE SEQUENCE</scope>
</reference>
<dbReference type="InterPro" id="IPR035914">
    <property type="entry name" value="Sperma_CUB_dom_sf"/>
</dbReference>
<feature type="domain" description="CUB" evidence="4">
    <location>
        <begin position="29"/>
        <end position="141"/>
    </location>
</feature>
<dbReference type="EMBL" id="CAKOFQ010008287">
    <property type="protein sequence ID" value="CAH2013192.1"/>
    <property type="molecule type" value="Genomic_DNA"/>
</dbReference>
<keyword evidence="1" id="KW-1015">Disulfide bond</keyword>
<dbReference type="CDD" id="cd00190">
    <property type="entry name" value="Tryp_SPc"/>
    <property type="match status" value="1"/>
</dbReference>